<keyword evidence="4" id="KW-1185">Reference proteome</keyword>
<proteinExistence type="predicted"/>
<dbReference type="Pfam" id="PF10543">
    <property type="entry name" value="ORF6N"/>
    <property type="match status" value="1"/>
</dbReference>
<accession>A0ABU0MXL3</accession>
<gene>
    <name evidence="3" type="ORF">QOZ92_000617</name>
</gene>
<organism evidence="3 4">
    <name type="scientific">Paraclostridium ghonii</name>
    <dbReference type="NCBI Taxonomy" id="29358"/>
    <lineage>
        <taxon>Bacteria</taxon>
        <taxon>Bacillati</taxon>
        <taxon>Bacillota</taxon>
        <taxon>Clostridia</taxon>
        <taxon>Peptostreptococcales</taxon>
        <taxon>Peptostreptococcaceae</taxon>
        <taxon>Paraclostridium</taxon>
    </lineage>
</organism>
<feature type="domain" description="KilA-N DNA-binding" evidence="2">
    <location>
        <begin position="35"/>
        <end position="115"/>
    </location>
</feature>
<dbReference type="RefSeq" id="WP_307502806.1">
    <property type="nucleotide sequence ID" value="NZ_JAUSWG010000002.1"/>
</dbReference>
<protein>
    <recommendedName>
        <fullName evidence="2">KilA-N DNA-binding domain-containing protein</fullName>
    </recommendedName>
</protein>
<keyword evidence="1" id="KW-0175">Coiled coil</keyword>
<dbReference type="EMBL" id="JAUSWG010000002">
    <property type="protein sequence ID" value="MDQ0555504.1"/>
    <property type="molecule type" value="Genomic_DNA"/>
</dbReference>
<comment type="caution">
    <text evidence="3">The sequence shown here is derived from an EMBL/GenBank/DDBJ whole genome shotgun (WGS) entry which is preliminary data.</text>
</comment>
<sequence length="292" mass="33616">MMEGLAIKQVTVEVVGVQKFLGKEIPIIEGGFGEGEKVVLAKTIAEIHEVELRDINKLINNHLDEFEEVIDILDLKYNENFAVIAKNSGLYTQNGINASSNIYLLSEQGYHALVSLMRTDKSKEIRRKLRREYFAMRKVIKEESSKLDELSPQLQLLIGMELEQKRLKEQLDEVNHHALEAEAQIKEIRQIVNLDTTNWRNETRTLIAKISRKQGDLKYIRDFTNESYELLNKRFGVSLETRLKNKKSRMALEAIGKSKIDKLNNLDVIAEDKKLIEGYVIIVKDMAIKYGI</sequence>
<evidence type="ECO:0000313" key="3">
    <source>
        <dbReference type="EMBL" id="MDQ0555504.1"/>
    </source>
</evidence>
<evidence type="ECO:0000313" key="4">
    <source>
        <dbReference type="Proteomes" id="UP001232584"/>
    </source>
</evidence>
<dbReference type="Proteomes" id="UP001232584">
    <property type="component" value="Unassembled WGS sequence"/>
</dbReference>
<dbReference type="InterPro" id="IPR018873">
    <property type="entry name" value="KilA-N_DNA-bd_domain"/>
</dbReference>
<reference evidence="3 4" key="1">
    <citation type="submission" date="2023-07" db="EMBL/GenBank/DDBJ databases">
        <title>Genomic Encyclopedia of Type Strains, Phase IV (KMG-IV): sequencing the most valuable type-strain genomes for metagenomic binning, comparative biology and taxonomic classification.</title>
        <authorList>
            <person name="Goeker M."/>
        </authorList>
    </citation>
    <scope>NUCLEOTIDE SEQUENCE [LARGE SCALE GENOMIC DNA]</scope>
    <source>
        <strain evidence="3 4">DSM 15049</strain>
    </source>
</reference>
<evidence type="ECO:0000259" key="2">
    <source>
        <dbReference type="Pfam" id="PF10543"/>
    </source>
</evidence>
<name>A0ABU0MXL3_9FIRM</name>
<feature type="coiled-coil region" evidence="1">
    <location>
        <begin position="164"/>
        <end position="191"/>
    </location>
</feature>
<evidence type="ECO:0000256" key="1">
    <source>
        <dbReference type="SAM" id="Coils"/>
    </source>
</evidence>